<dbReference type="Pfam" id="PF07690">
    <property type="entry name" value="MFS_1"/>
    <property type="match status" value="1"/>
</dbReference>
<feature type="transmembrane region" description="Helical" evidence="6">
    <location>
        <begin position="53"/>
        <end position="73"/>
    </location>
</feature>
<dbReference type="RefSeq" id="WP_158954616.1">
    <property type="nucleotide sequence ID" value="NZ_CP046915.1"/>
</dbReference>
<feature type="transmembrane region" description="Helical" evidence="6">
    <location>
        <begin position="145"/>
        <end position="165"/>
    </location>
</feature>
<feature type="transmembrane region" description="Helical" evidence="6">
    <location>
        <begin position="254"/>
        <end position="274"/>
    </location>
</feature>
<feature type="transmembrane region" description="Helical" evidence="6">
    <location>
        <begin position="286"/>
        <end position="307"/>
    </location>
</feature>
<keyword evidence="2 6" id="KW-0812">Transmembrane</keyword>
<dbReference type="Gene3D" id="1.20.1250.20">
    <property type="entry name" value="MFS general substrate transporter like domains"/>
    <property type="match status" value="2"/>
</dbReference>
<feature type="transmembrane region" description="Helical" evidence="6">
    <location>
        <begin position="377"/>
        <end position="396"/>
    </location>
</feature>
<dbReference type="PROSITE" id="PS50850">
    <property type="entry name" value="MFS"/>
    <property type="match status" value="1"/>
</dbReference>
<dbReference type="GO" id="GO:0005886">
    <property type="term" value="C:plasma membrane"/>
    <property type="evidence" value="ECO:0007669"/>
    <property type="project" value="TreeGrafter"/>
</dbReference>
<sequence>MKSWYSELTPVERRTYWACFGGYTLDSLDSTMYALLAPVLIAVVGLTRPEIGVLATAGLIGNAIGGWAAGIVADRYGRVSVLKFTILWVAAFSALAALASSFHAFLFVRVLQGLGYGGEAAVGGVLISEVVRPALRGRVASSVQAGFAVGYALSTGLMPVIFGLLPEATAWRVMFGIGIVPAFLVLLIRKQVPESQLFQAQAGRAVAPFWAIFRRVHLRNTLLGLLLASGILGGGFSMSAWLPTYLRTDLHLAVASTAGYLAMSIAGSLTGPFVSGWLSDRVGRRANFVLFVLCEAVVVATLLFVPIGAHATIVLIFLHGALQSGLAAGLLPVFAELFDTEIRANGSGFCATGGRGVAAIMPASVGVLSATMPLGRAMGLAALCAFAVALVAALLLPERSGTDLARVENEADVEAAPETASREDTRLCEHASRA</sequence>
<keyword evidence="4 6" id="KW-0472">Membrane</keyword>
<dbReference type="GO" id="GO:0046943">
    <property type="term" value="F:carboxylic acid transmembrane transporter activity"/>
    <property type="evidence" value="ECO:0007669"/>
    <property type="project" value="TreeGrafter"/>
</dbReference>
<dbReference type="OrthoDB" id="3690818at2"/>
<evidence type="ECO:0000256" key="4">
    <source>
        <dbReference type="ARBA" id="ARBA00023136"/>
    </source>
</evidence>
<evidence type="ECO:0000256" key="1">
    <source>
        <dbReference type="ARBA" id="ARBA00004141"/>
    </source>
</evidence>
<feature type="transmembrane region" description="Helical" evidence="6">
    <location>
        <begin position="85"/>
        <end position="108"/>
    </location>
</feature>
<proteinExistence type="predicted"/>
<feature type="transmembrane region" description="Helical" evidence="6">
    <location>
        <begin position="30"/>
        <end position="46"/>
    </location>
</feature>
<protein>
    <submittedName>
        <fullName evidence="8">MFS transporter</fullName>
    </submittedName>
</protein>
<dbReference type="InterPro" id="IPR005829">
    <property type="entry name" value="Sugar_transporter_CS"/>
</dbReference>
<dbReference type="PANTHER" id="PTHR23508">
    <property type="entry name" value="CARBOXYLIC ACID TRANSPORTER PROTEIN HOMOLOG"/>
    <property type="match status" value="1"/>
</dbReference>
<feature type="transmembrane region" description="Helical" evidence="6">
    <location>
        <begin position="313"/>
        <end position="335"/>
    </location>
</feature>
<organism evidence="8 9">
    <name type="scientific">Paraburkholderia acidisoli</name>
    <dbReference type="NCBI Taxonomy" id="2571748"/>
    <lineage>
        <taxon>Bacteria</taxon>
        <taxon>Pseudomonadati</taxon>
        <taxon>Pseudomonadota</taxon>
        <taxon>Betaproteobacteria</taxon>
        <taxon>Burkholderiales</taxon>
        <taxon>Burkholderiaceae</taxon>
        <taxon>Paraburkholderia</taxon>
    </lineage>
</organism>
<feature type="transmembrane region" description="Helical" evidence="6">
    <location>
        <begin position="347"/>
        <end position="371"/>
    </location>
</feature>
<evidence type="ECO:0000259" key="7">
    <source>
        <dbReference type="PROSITE" id="PS50850"/>
    </source>
</evidence>
<dbReference type="AlphaFoldDB" id="A0A7Z2GN78"/>
<evidence type="ECO:0000313" key="9">
    <source>
        <dbReference type="Proteomes" id="UP000433577"/>
    </source>
</evidence>
<dbReference type="Proteomes" id="UP000433577">
    <property type="component" value="Chromosome 3"/>
</dbReference>
<comment type="subcellular location">
    <subcellularLocation>
        <location evidence="1">Membrane</location>
        <topology evidence="1">Multi-pass membrane protein</topology>
    </subcellularLocation>
</comment>
<evidence type="ECO:0000256" key="6">
    <source>
        <dbReference type="SAM" id="Phobius"/>
    </source>
</evidence>
<name>A0A7Z2GN78_9BURK</name>
<dbReference type="InterPro" id="IPR020846">
    <property type="entry name" value="MFS_dom"/>
</dbReference>
<gene>
    <name evidence="8" type="ORF">FAZ98_23635</name>
</gene>
<feature type="compositionally biased region" description="Basic and acidic residues" evidence="5">
    <location>
        <begin position="420"/>
        <end position="434"/>
    </location>
</feature>
<dbReference type="SUPFAM" id="SSF103473">
    <property type="entry name" value="MFS general substrate transporter"/>
    <property type="match status" value="1"/>
</dbReference>
<accession>A0A7Z2GN78</accession>
<evidence type="ECO:0000313" key="8">
    <source>
        <dbReference type="EMBL" id="QGZ64813.1"/>
    </source>
</evidence>
<reference evidence="8 9" key="1">
    <citation type="submission" date="2019-12" db="EMBL/GenBank/DDBJ databases">
        <title>Paraburkholderia acidiphila 7Q-K02 sp. nov and Paraburkholderia acidisoli DHF22 sp. nov., two strains isolated from forest soil.</title>
        <authorList>
            <person name="Gao Z."/>
            <person name="Qiu L."/>
        </authorList>
    </citation>
    <scope>NUCLEOTIDE SEQUENCE [LARGE SCALE GENOMIC DNA]</scope>
    <source>
        <strain evidence="8 9">DHF22</strain>
    </source>
</reference>
<dbReference type="InterPro" id="IPR011701">
    <property type="entry name" value="MFS"/>
</dbReference>
<feature type="domain" description="Major facilitator superfamily (MFS) profile" evidence="7">
    <location>
        <begin position="15"/>
        <end position="400"/>
    </location>
</feature>
<dbReference type="EMBL" id="CP046915">
    <property type="protein sequence ID" value="QGZ64813.1"/>
    <property type="molecule type" value="Genomic_DNA"/>
</dbReference>
<feature type="region of interest" description="Disordered" evidence="5">
    <location>
        <begin position="408"/>
        <end position="434"/>
    </location>
</feature>
<dbReference type="InterPro" id="IPR036259">
    <property type="entry name" value="MFS_trans_sf"/>
</dbReference>
<dbReference type="KEGG" id="pacs:FAZ98_23635"/>
<keyword evidence="9" id="KW-1185">Reference proteome</keyword>
<evidence type="ECO:0000256" key="2">
    <source>
        <dbReference type="ARBA" id="ARBA00022692"/>
    </source>
</evidence>
<evidence type="ECO:0000256" key="3">
    <source>
        <dbReference type="ARBA" id="ARBA00022989"/>
    </source>
</evidence>
<feature type="transmembrane region" description="Helical" evidence="6">
    <location>
        <begin position="171"/>
        <end position="188"/>
    </location>
</feature>
<keyword evidence="3 6" id="KW-1133">Transmembrane helix</keyword>
<dbReference type="PANTHER" id="PTHR23508:SF10">
    <property type="entry name" value="CARBOXYLIC ACID TRANSPORTER PROTEIN HOMOLOG"/>
    <property type="match status" value="1"/>
</dbReference>
<evidence type="ECO:0000256" key="5">
    <source>
        <dbReference type="SAM" id="MobiDB-lite"/>
    </source>
</evidence>
<feature type="transmembrane region" description="Helical" evidence="6">
    <location>
        <begin position="222"/>
        <end position="242"/>
    </location>
</feature>
<dbReference type="PROSITE" id="PS00217">
    <property type="entry name" value="SUGAR_TRANSPORT_2"/>
    <property type="match status" value="1"/>
</dbReference>